<accession>A0ACB8S0Z3</accession>
<organism evidence="1 2">
    <name type="scientific">Auriscalpium vulgare</name>
    <dbReference type="NCBI Taxonomy" id="40419"/>
    <lineage>
        <taxon>Eukaryota</taxon>
        <taxon>Fungi</taxon>
        <taxon>Dikarya</taxon>
        <taxon>Basidiomycota</taxon>
        <taxon>Agaricomycotina</taxon>
        <taxon>Agaricomycetes</taxon>
        <taxon>Russulales</taxon>
        <taxon>Auriscalpiaceae</taxon>
        <taxon>Auriscalpium</taxon>
    </lineage>
</organism>
<reference evidence="1" key="2">
    <citation type="journal article" date="2022" name="New Phytol.">
        <title>Evolutionary transition to the ectomycorrhizal habit in the genomes of a hyperdiverse lineage of mushroom-forming fungi.</title>
        <authorList>
            <person name="Looney B."/>
            <person name="Miyauchi S."/>
            <person name="Morin E."/>
            <person name="Drula E."/>
            <person name="Courty P.E."/>
            <person name="Kohler A."/>
            <person name="Kuo A."/>
            <person name="LaButti K."/>
            <person name="Pangilinan J."/>
            <person name="Lipzen A."/>
            <person name="Riley R."/>
            <person name="Andreopoulos W."/>
            <person name="He G."/>
            <person name="Johnson J."/>
            <person name="Nolan M."/>
            <person name="Tritt A."/>
            <person name="Barry K.W."/>
            <person name="Grigoriev I.V."/>
            <person name="Nagy L.G."/>
            <person name="Hibbett D."/>
            <person name="Henrissat B."/>
            <person name="Matheny P.B."/>
            <person name="Labbe J."/>
            <person name="Martin F.M."/>
        </authorList>
    </citation>
    <scope>NUCLEOTIDE SEQUENCE</scope>
    <source>
        <strain evidence="1">FP105234-sp</strain>
    </source>
</reference>
<comment type="caution">
    <text evidence="1">The sequence shown here is derived from an EMBL/GenBank/DDBJ whole genome shotgun (WGS) entry which is preliminary data.</text>
</comment>
<dbReference type="Proteomes" id="UP000814033">
    <property type="component" value="Unassembled WGS sequence"/>
</dbReference>
<evidence type="ECO:0000313" key="2">
    <source>
        <dbReference type="Proteomes" id="UP000814033"/>
    </source>
</evidence>
<gene>
    <name evidence="1" type="ORF">FA95DRAFT_663548</name>
</gene>
<keyword evidence="2" id="KW-1185">Reference proteome</keyword>
<dbReference type="EMBL" id="MU275864">
    <property type="protein sequence ID" value="KAI0050229.1"/>
    <property type="molecule type" value="Genomic_DNA"/>
</dbReference>
<protein>
    <submittedName>
        <fullName evidence="1">Uncharacterized protein</fullName>
    </submittedName>
</protein>
<name>A0ACB8S0Z3_9AGAM</name>
<reference evidence="1" key="1">
    <citation type="submission" date="2021-02" db="EMBL/GenBank/DDBJ databases">
        <authorList>
            <consortium name="DOE Joint Genome Institute"/>
            <person name="Ahrendt S."/>
            <person name="Looney B.P."/>
            <person name="Miyauchi S."/>
            <person name="Morin E."/>
            <person name="Drula E."/>
            <person name="Courty P.E."/>
            <person name="Chicoki N."/>
            <person name="Fauchery L."/>
            <person name="Kohler A."/>
            <person name="Kuo A."/>
            <person name="Labutti K."/>
            <person name="Pangilinan J."/>
            <person name="Lipzen A."/>
            <person name="Riley R."/>
            <person name="Andreopoulos W."/>
            <person name="He G."/>
            <person name="Johnson J."/>
            <person name="Barry K.W."/>
            <person name="Grigoriev I.V."/>
            <person name="Nagy L."/>
            <person name="Hibbett D."/>
            <person name="Henrissat B."/>
            <person name="Matheny P.B."/>
            <person name="Labbe J."/>
            <person name="Martin F."/>
        </authorList>
    </citation>
    <scope>NUCLEOTIDE SEQUENCE</scope>
    <source>
        <strain evidence="1">FP105234-sp</strain>
    </source>
</reference>
<proteinExistence type="predicted"/>
<evidence type="ECO:0000313" key="1">
    <source>
        <dbReference type="EMBL" id="KAI0050229.1"/>
    </source>
</evidence>
<sequence length="156" mass="17583">MMEQRKRARPSVFGPRRDTPPQLPTHGPLNKPSRTLTLSPHVPLPTPPPHCPPPRTASSSMAPHTARRAQWAQHQCAGRLARHQPRRPAQRPQCAPIVAAVQRLRTPEPSQRQQHAAREQRGSEQERAGWWAEREKRLTASVTQAGENCDPTRALR</sequence>